<dbReference type="Proteomes" id="UP001500728">
    <property type="component" value="Unassembled WGS sequence"/>
</dbReference>
<sequence length="189" mass="21134">MGRKAEFSELTSSGEKCITTLSRLSLRVGQPSVTPEWILVDSVTTVEVYVDRAINALVAQSNLTDSMFGQAVLAKLGDDMSSTWPARFDWLGEGFDVKIKGEKFAQDFDAVIECRNGIIHGSGNLTKRQRSNFVRFTELRRRLLSVLDVTTHGTKLILSDDSARRALAVSRDFAYGFDRALRYQLSTDF</sequence>
<evidence type="ECO:0000313" key="2">
    <source>
        <dbReference type="Proteomes" id="UP001500728"/>
    </source>
</evidence>
<keyword evidence="2" id="KW-1185">Reference proteome</keyword>
<protein>
    <recommendedName>
        <fullName evidence="3">RiboL-PSP-HEPN domain-containing protein</fullName>
    </recommendedName>
</protein>
<evidence type="ECO:0008006" key="3">
    <source>
        <dbReference type="Google" id="ProtNLM"/>
    </source>
</evidence>
<name>A0ABP6QZK4_9ACTN</name>
<dbReference type="RefSeq" id="WP_346153066.1">
    <property type="nucleotide sequence ID" value="NZ_BAAAUW010000019.1"/>
</dbReference>
<dbReference type="EMBL" id="BAAAUW010000019">
    <property type="protein sequence ID" value="GAA3267379.1"/>
    <property type="molecule type" value="Genomic_DNA"/>
</dbReference>
<comment type="caution">
    <text evidence="1">The sequence shown here is derived from an EMBL/GenBank/DDBJ whole genome shotgun (WGS) entry which is preliminary data.</text>
</comment>
<evidence type="ECO:0000313" key="1">
    <source>
        <dbReference type="EMBL" id="GAA3267379.1"/>
    </source>
</evidence>
<organism evidence="1 2">
    <name type="scientific">Streptomyces labedae</name>
    <dbReference type="NCBI Taxonomy" id="285569"/>
    <lineage>
        <taxon>Bacteria</taxon>
        <taxon>Bacillati</taxon>
        <taxon>Actinomycetota</taxon>
        <taxon>Actinomycetes</taxon>
        <taxon>Kitasatosporales</taxon>
        <taxon>Streptomycetaceae</taxon>
        <taxon>Streptomyces</taxon>
    </lineage>
</organism>
<proteinExistence type="predicted"/>
<reference evidence="2" key="1">
    <citation type="journal article" date="2019" name="Int. J. Syst. Evol. Microbiol.">
        <title>The Global Catalogue of Microorganisms (GCM) 10K type strain sequencing project: providing services to taxonomists for standard genome sequencing and annotation.</title>
        <authorList>
            <consortium name="The Broad Institute Genomics Platform"/>
            <consortium name="The Broad Institute Genome Sequencing Center for Infectious Disease"/>
            <person name="Wu L."/>
            <person name="Ma J."/>
        </authorList>
    </citation>
    <scope>NUCLEOTIDE SEQUENCE [LARGE SCALE GENOMIC DNA]</scope>
    <source>
        <strain evidence="2">JCM 9381</strain>
    </source>
</reference>
<accession>A0ABP6QZK4</accession>
<gene>
    <name evidence="1" type="ORF">GCM10010469_39880</name>
</gene>